<accession>A0A0J1BFG4</accession>
<keyword evidence="5" id="KW-0547">Nucleotide-binding</keyword>
<dbReference type="EMBL" id="LECT01000021">
    <property type="protein sequence ID" value="KLU05246.1"/>
    <property type="molecule type" value="Genomic_DNA"/>
</dbReference>
<keyword evidence="3" id="KW-0597">Phosphoprotein</keyword>
<dbReference type="InterPro" id="IPR036890">
    <property type="entry name" value="HATPase_C_sf"/>
</dbReference>
<feature type="domain" description="PAS" evidence="11">
    <location>
        <begin position="10"/>
        <end position="63"/>
    </location>
</feature>
<dbReference type="OrthoDB" id="236031at2"/>
<feature type="region of interest" description="Disordered" evidence="9">
    <location>
        <begin position="68"/>
        <end position="97"/>
    </location>
</feature>
<dbReference type="PROSITE" id="PS50109">
    <property type="entry name" value="HIS_KIN"/>
    <property type="match status" value="1"/>
</dbReference>
<evidence type="ECO:0000259" key="11">
    <source>
        <dbReference type="PROSITE" id="PS50112"/>
    </source>
</evidence>
<dbReference type="AlphaFoldDB" id="A0A0J1BFG4"/>
<dbReference type="SMART" id="SM00387">
    <property type="entry name" value="HATPase_c"/>
    <property type="match status" value="1"/>
</dbReference>
<evidence type="ECO:0000256" key="3">
    <source>
        <dbReference type="ARBA" id="ARBA00022553"/>
    </source>
</evidence>
<evidence type="ECO:0000313" key="13">
    <source>
        <dbReference type="Proteomes" id="UP000036367"/>
    </source>
</evidence>
<dbReference type="InterPro" id="IPR004358">
    <property type="entry name" value="Sig_transdc_His_kin-like_C"/>
</dbReference>
<protein>
    <recommendedName>
        <fullName evidence="2">histidine kinase</fullName>
        <ecNumber evidence="2">2.7.13.3</ecNumber>
    </recommendedName>
</protein>
<evidence type="ECO:0000259" key="10">
    <source>
        <dbReference type="PROSITE" id="PS50109"/>
    </source>
</evidence>
<dbReference type="NCBIfam" id="TIGR00229">
    <property type="entry name" value="sensory_box"/>
    <property type="match status" value="1"/>
</dbReference>
<keyword evidence="7" id="KW-0067">ATP-binding</keyword>
<dbReference type="GO" id="GO:0000160">
    <property type="term" value="P:phosphorelay signal transduction system"/>
    <property type="evidence" value="ECO:0007669"/>
    <property type="project" value="UniProtKB-KW"/>
</dbReference>
<dbReference type="PANTHER" id="PTHR43065">
    <property type="entry name" value="SENSOR HISTIDINE KINASE"/>
    <property type="match status" value="1"/>
</dbReference>
<keyword evidence="4" id="KW-0808">Transferase</keyword>
<name>A0A0J1BFG4_RHOIS</name>
<keyword evidence="13" id="KW-1185">Reference proteome</keyword>
<dbReference type="Pfam" id="PF02518">
    <property type="entry name" value="HATPase_c"/>
    <property type="match status" value="1"/>
</dbReference>
<dbReference type="InterPro" id="IPR003594">
    <property type="entry name" value="HATPase_dom"/>
</dbReference>
<comment type="catalytic activity">
    <reaction evidence="1">
        <text>ATP + protein L-histidine = ADP + protein N-phospho-L-histidine.</text>
        <dbReference type="EC" id="2.7.13.3"/>
    </reaction>
</comment>
<evidence type="ECO:0000256" key="9">
    <source>
        <dbReference type="SAM" id="MobiDB-lite"/>
    </source>
</evidence>
<dbReference type="InterPro" id="IPR005467">
    <property type="entry name" value="His_kinase_dom"/>
</dbReference>
<dbReference type="SUPFAM" id="SSF55874">
    <property type="entry name" value="ATPase domain of HSP90 chaperone/DNA topoisomerase II/histidine kinase"/>
    <property type="match status" value="1"/>
</dbReference>
<comment type="caution">
    <text evidence="12">The sequence shown here is derived from an EMBL/GenBank/DDBJ whole genome shotgun (WGS) entry which is preliminary data.</text>
</comment>
<evidence type="ECO:0000256" key="1">
    <source>
        <dbReference type="ARBA" id="ARBA00000085"/>
    </source>
</evidence>
<keyword evidence="8" id="KW-0902">Two-component regulatory system</keyword>
<evidence type="ECO:0000313" key="12">
    <source>
        <dbReference type="EMBL" id="KLU05246.1"/>
    </source>
</evidence>
<evidence type="ECO:0000256" key="2">
    <source>
        <dbReference type="ARBA" id="ARBA00012438"/>
    </source>
</evidence>
<keyword evidence="6" id="KW-0418">Kinase</keyword>
<gene>
    <name evidence="12" type="ORF">RISK_002737</name>
</gene>
<dbReference type="Gene3D" id="3.30.565.10">
    <property type="entry name" value="Histidine kinase-like ATPase, C-terminal domain"/>
    <property type="match status" value="1"/>
</dbReference>
<feature type="domain" description="Histidine kinase" evidence="10">
    <location>
        <begin position="160"/>
        <end position="394"/>
    </location>
</feature>
<dbReference type="InterPro" id="IPR000014">
    <property type="entry name" value="PAS"/>
</dbReference>
<dbReference type="Gene3D" id="1.10.287.130">
    <property type="match status" value="1"/>
</dbReference>
<evidence type="ECO:0000256" key="8">
    <source>
        <dbReference type="ARBA" id="ARBA00023012"/>
    </source>
</evidence>
<dbReference type="EC" id="2.7.13.3" evidence="2"/>
<dbReference type="CDD" id="cd00075">
    <property type="entry name" value="HATPase"/>
    <property type="match status" value="1"/>
</dbReference>
<dbReference type="InterPro" id="IPR035965">
    <property type="entry name" value="PAS-like_dom_sf"/>
</dbReference>
<evidence type="ECO:0000256" key="6">
    <source>
        <dbReference type="ARBA" id="ARBA00022777"/>
    </source>
</evidence>
<dbReference type="PROSITE" id="PS50112">
    <property type="entry name" value="PAS"/>
    <property type="match status" value="1"/>
</dbReference>
<dbReference type="STRING" id="595434.RISK_002737"/>
<dbReference type="GO" id="GO:0005524">
    <property type="term" value="F:ATP binding"/>
    <property type="evidence" value="ECO:0007669"/>
    <property type="project" value="UniProtKB-KW"/>
</dbReference>
<reference evidence="12" key="1">
    <citation type="submission" date="2015-05" db="EMBL/GenBank/DDBJ databases">
        <title>Permanent draft genome of Rhodopirellula islandicus K833.</title>
        <authorList>
            <person name="Kizina J."/>
            <person name="Richter M."/>
            <person name="Glockner F.O."/>
            <person name="Harder J."/>
        </authorList>
    </citation>
    <scope>NUCLEOTIDE SEQUENCE [LARGE SCALE GENOMIC DNA]</scope>
    <source>
        <strain evidence="12">K833</strain>
    </source>
</reference>
<dbReference type="RefSeq" id="WP_047814368.1">
    <property type="nucleotide sequence ID" value="NZ_LECT01000021.1"/>
</dbReference>
<dbReference type="Pfam" id="PF13426">
    <property type="entry name" value="PAS_9"/>
    <property type="match status" value="1"/>
</dbReference>
<dbReference type="PATRIC" id="fig|595434.4.peg.2608"/>
<dbReference type="SUPFAM" id="SSF55785">
    <property type="entry name" value="PYP-like sensor domain (PAS domain)"/>
    <property type="match status" value="1"/>
</dbReference>
<evidence type="ECO:0000256" key="4">
    <source>
        <dbReference type="ARBA" id="ARBA00022679"/>
    </source>
</evidence>
<dbReference type="Proteomes" id="UP000036367">
    <property type="component" value="Unassembled WGS sequence"/>
</dbReference>
<dbReference type="Gene3D" id="3.30.450.20">
    <property type="entry name" value="PAS domain"/>
    <property type="match status" value="1"/>
</dbReference>
<evidence type="ECO:0000256" key="5">
    <source>
        <dbReference type="ARBA" id="ARBA00022741"/>
    </source>
</evidence>
<dbReference type="PANTHER" id="PTHR43065:SF10">
    <property type="entry name" value="PEROXIDE STRESS-ACTIVATED HISTIDINE KINASE MAK3"/>
    <property type="match status" value="1"/>
</dbReference>
<proteinExistence type="predicted"/>
<organism evidence="12 13">
    <name type="scientific">Rhodopirellula islandica</name>
    <dbReference type="NCBI Taxonomy" id="595434"/>
    <lineage>
        <taxon>Bacteria</taxon>
        <taxon>Pseudomonadati</taxon>
        <taxon>Planctomycetota</taxon>
        <taxon>Planctomycetia</taxon>
        <taxon>Pirellulales</taxon>
        <taxon>Pirellulaceae</taxon>
        <taxon>Rhodopirellula</taxon>
    </lineage>
</organism>
<dbReference type="PRINTS" id="PR00344">
    <property type="entry name" value="BCTRLSENSOR"/>
</dbReference>
<sequence length="394" mass="43571">MHIEIDPLRNNRLARVMMEASPVAIVLSNTSGVIEAINHVAEGWFGYEEKELISQKLDLILEVDSTSDDASHTSCRPARSSDLERRQPTLRRGHRRDGSSFLAQTSVFPLTSDWGETRWINLIDVCRDQAGVEDADVNPPAVDHLIEGERLAAVLQMATGLAHESSNALQRAQSCLDLLRLDLTHRGELLELTDQIKVALNDLHRNHEEVKHYAAPIVLKRSPVNLNELCQQQFKKLVQPIAEECPRMWIEIAAGEAESQPSKVDSKADTCPLVHLDVNRIGEVLRRVLENAIHASSPGGRIAFECDCSPSTESLSSEWKSIDASPILLRVRDHGSGLTEEVQTRMFEPFFTTKQRGAGLGLSVCRRIVKAHGGTIAAANHPDGGTVVQIILPR</sequence>
<dbReference type="CDD" id="cd00130">
    <property type="entry name" value="PAS"/>
    <property type="match status" value="1"/>
</dbReference>
<dbReference type="GO" id="GO:0004673">
    <property type="term" value="F:protein histidine kinase activity"/>
    <property type="evidence" value="ECO:0007669"/>
    <property type="project" value="UniProtKB-EC"/>
</dbReference>
<evidence type="ECO:0000256" key="7">
    <source>
        <dbReference type="ARBA" id="ARBA00022840"/>
    </source>
</evidence>